<keyword evidence="14" id="KW-0961">Cell wall biogenesis/degradation</keyword>
<reference evidence="15" key="1">
    <citation type="submission" date="2015-12" db="EMBL/GenBank/DDBJ databases">
        <authorList>
            <person name="Tikhonova T.V."/>
            <person name="Pavlov A.R."/>
            <person name="Beletsky A.V."/>
            <person name="Mardanov A.V."/>
            <person name="Sorokin D.Y."/>
            <person name="Ravin N.V."/>
            <person name="Popov V.O."/>
        </authorList>
    </citation>
    <scope>NUCLEOTIDE SEQUENCE</scope>
    <source>
        <strain evidence="15">DSM 14787</strain>
    </source>
</reference>
<dbReference type="HAMAP" id="MF_01006">
    <property type="entry name" value="Undec_diphosphatase"/>
    <property type="match status" value="1"/>
</dbReference>
<evidence type="ECO:0000256" key="13">
    <source>
        <dbReference type="ARBA" id="ARBA00047594"/>
    </source>
</evidence>
<comment type="similarity">
    <text evidence="2 14">Belongs to the UppP family.</text>
</comment>
<keyword evidence="14" id="KW-0133">Cell shape</keyword>
<comment type="function">
    <text evidence="14">Catalyzes the dephosphorylation of undecaprenyl diphosphate (UPP). Confers resistance to bacitracin.</text>
</comment>
<dbReference type="GO" id="GO:0050380">
    <property type="term" value="F:undecaprenyl-diphosphatase activity"/>
    <property type="evidence" value="ECO:0007669"/>
    <property type="project" value="UniProtKB-UniRule"/>
</dbReference>
<evidence type="ECO:0000256" key="8">
    <source>
        <dbReference type="ARBA" id="ARBA00022989"/>
    </source>
</evidence>
<dbReference type="AlphaFoldDB" id="L0DXY3"/>
<comment type="subcellular location">
    <subcellularLocation>
        <location evidence="14">Cell inner membrane</location>
        <topology evidence="14">Multi-pass membrane protein</topology>
    </subcellularLocation>
    <subcellularLocation>
        <location evidence="1">Cell membrane</location>
        <topology evidence="1">Multi-pass membrane protein</topology>
    </subcellularLocation>
</comment>
<evidence type="ECO:0000256" key="7">
    <source>
        <dbReference type="ARBA" id="ARBA00022801"/>
    </source>
</evidence>
<accession>L0DXY3</accession>
<feature type="transmembrane region" description="Helical" evidence="14">
    <location>
        <begin position="98"/>
        <end position="122"/>
    </location>
</feature>
<keyword evidence="6 14" id="KW-0812">Transmembrane</keyword>
<keyword evidence="16" id="KW-1185">Reference proteome</keyword>
<dbReference type="GO" id="GO:0071555">
    <property type="term" value="P:cell wall organization"/>
    <property type="evidence" value="ECO:0007669"/>
    <property type="project" value="UniProtKB-KW"/>
</dbReference>
<evidence type="ECO:0000256" key="3">
    <source>
        <dbReference type="ARBA" id="ARBA00012374"/>
    </source>
</evidence>
<dbReference type="eggNOG" id="COG1968">
    <property type="taxonomic scope" value="Bacteria"/>
</dbReference>
<sequence>MTLWIATLLGIVQGVFMFVPVSSTAHLVLTQHWLIGMGQPLPPPESPEMILFDLVVHVGTLVSIVFVFWRSLLHLSGNIVRESWQWASSRGAGGREMLYLRLGLLIVLSVFATAVVGFTLKLTFERVFAYPLLIAGTLTLTGVLLWWTDGLSRRPRGLRQISPRVASVIGVAQGFALVPGLSRSGMTITFALFSGLKRRWAAEYSFFLAIPTILAATLVQSLEVFRADGLGDIGWAALTVGFVVSAVVGIVSLKMVLYFLYRAQLKVFSFYVWALALLVLFGFLDTSIMYGTH</sequence>
<feature type="transmembrane region" description="Helical" evidence="14">
    <location>
        <begin position="268"/>
        <end position="290"/>
    </location>
</feature>
<dbReference type="PANTHER" id="PTHR30622:SF2">
    <property type="entry name" value="UNDECAPRENYL-DIPHOSPHATASE"/>
    <property type="match status" value="1"/>
</dbReference>
<keyword evidence="8 14" id="KW-1133">Transmembrane helix</keyword>
<evidence type="ECO:0000256" key="12">
    <source>
        <dbReference type="ARBA" id="ARBA00032932"/>
    </source>
</evidence>
<comment type="miscellaneous">
    <text evidence="14">Bacitracin is thought to be involved in the inhibition of peptidoglycan synthesis by sequestering undecaprenyl diphosphate, thereby reducing the pool of lipid carrier available.</text>
</comment>
<feature type="transmembrane region" description="Helical" evidence="14">
    <location>
        <begin position="204"/>
        <end position="222"/>
    </location>
</feature>
<evidence type="ECO:0000313" key="16">
    <source>
        <dbReference type="Proteomes" id="UP000010809"/>
    </source>
</evidence>
<dbReference type="PANTHER" id="PTHR30622">
    <property type="entry name" value="UNDECAPRENYL-DIPHOSPHATASE"/>
    <property type="match status" value="1"/>
</dbReference>
<keyword evidence="7 14" id="KW-0378">Hydrolase</keyword>
<dbReference type="RefSeq" id="WP_015259004.1">
    <property type="nucleotide sequence ID" value="NC_019902.2"/>
</dbReference>
<dbReference type="Pfam" id="PF02673">
    <property type="entry name" value="BacA"/>
    <property type="match status" value="1"/>
</dbReference>
<evidence type="ECO:0000256" key="1">
    <source>
        <dbReference type="ARBA" id="ARBA00004651"/>
    </source>
</evidence>
<dbReference type="InterPro" id="IPR003824">
    <property type="entry name" value="UppP"/>
</dbReference>
<protein>
    <recommendedName>
        <fullName evidence="4 14">Undecaprenyl-diphosphatase</fullName>
        <ecNumber evidence="3 14">3.6.1.27</ecNumber>
    </recommendedName>
    <alternativeName>
        <fullName evidence="12 14">Bacitracin resistance protein</fullName>
    </alternativeName>
    <alternativeName>
        <fullName evidence="11 14">Undecaprenyl pyrophosphate phosphatase</fullName>
    </alternativeName>
</protein>
<evidence type="ECO:0000256" key="14">
    <source>
        <dbReference type="HAMAP-Rule" id="MF_01006"/>
    </source>
</evidence>
<dbReference type="GO" id="GO:0008360">
    <property type="term" value="P:regulation of cell shape"/>
    <property type="evidence" value="ECO:0007669"/>
    <property type="project" value="UniProtKB-KW"/>
</dbReference>
<dbReference type="GO" id="GO:0009252">
    <property type="term" value="P:peptidoglycan biosynthetic process"/>
    <property type="evidence" value="ECO:0007669"/>
    <property type="project" value="UniProtKB-KW"/>
</dbReference>
<name>L0DXY3_THIND</name>
<dbReference type="EMBL" id="CP003989">
    <property type="protein sequence ID" value="AGA33883.1"/>
    <property type="molecule type" value="Genomic_DNA"/>
</dbReference>
<dbReference type="EC" id="3.6.1.27" evidence="3 14"/>
<dbReference type="GO" id="GO:0005886">
    <property type="term" value="C:plasma membrane"/>
    <property type="evidence" value="ECO:0007669"/>
    <property type="project" value="UniProtKB-SubCell"/>
</dbReference>
<keyword evidence="14" id="KW-0997">Cell inner membrane</keyword>
<evidence type="ECO:0000313" key="15">
    <source>
        <dbReference type="EMBL" id="AGA33883.1"/>
    </source>
</evidence>
<dbReference type="Proteomes" id="UP000010809">
    <property type="component" value="Chromosome"/>
</dbReference>
<comment type="catalytic activity">
    <reaction evidence="13 14">
        <text>di-trans,octa-cis-undecaprenyl diphosphate + H2O = di-trans,octa-cis-undecaprenyl phosphate + phosphate + H(+)</text>
        <dbReference type="Rhea" id="RHEA:28094"/>
        <dbReference type="ChEBI" id="CHEBI:15377"/>
        <dbReference type="ChEBI" id="CHEBI:15378"/>
        <dbReference type="ChEBI" id="CHEBI:43474"/>
        <dbReference type="ChEBI" id="CHEBI:58405"/>
        <dbReference type="ChEBI" id="CHEBI:60392"/>
        <dbReference type="EC" id="3.6.1.27"/>
    </reaction>
</comment>
<dbReference type="KEGG" id="tni:TVNIR_2227"/>
<keyword evidence="5 14" id="KW-1003">Cell membrane</keyword>
<dbReference type="GO" id="GO:0046677">
    <property type="term" value="P:response to antibiotic"/>
    <property type="evidence" value="ECO:0007669"/>
    <property type="project" value="UniProtKB-UniRule"/>
</dbReference>
<feature type="transmembrane region" description="Helical" evidence="14">
    <location>
        <begin position="234"/>
        <end position="261"/>
    </location>
</feature>
<evidence type="ECO:0000256" key="4">
    <source>
        <dbReference type="ARBA" id="ARBA00021581"/>
    </source>
</evidence>
<dbReference type="PATRIC" id="fig|1255043.3.peg.2246"/>
<dbReference type="OrthoDB" id="9808289at2"/>
<evidence type="ECO:0000256" key="2">
    <source>
        <dbReference type="ARBA" id="ARBA00010621"/>
    </source>
</evidence>
<evidence type="ECO:0000256" key="9">
    <source>
        <dbReference type="ARBA" id="ARBA00023136"/>
    </source>
</evidence>
<evidence type="ECO:0000256" key="11">
    <source>
        <dbReference type="ARBA" id="ARBA00032707"/>
    </source>
</evidence>
<keyword evidence="14" id="KW-0573">Peptidoglycan synthesis</keyword>
<proteinExistence type="inferred from homology"/>
<feature type="transmembrane region" description="Helical" evidence="14">
    <location>
        <begin position="54"/>
        <end position="77"/>
    </location>
</feature>
<gene>
    <name evidence="15" type="primary">uppP [H]</name>
    <name evidence="14" type="synonym">uppP</name>
    <name evidence="15" type="ordered locus">TVNIR_2227</name>
</gene>
<dbReference type="STRING" id="1255043.TVNIR_2227"/>
<evidence type="ECO:0000256" key="5">
    <source>
        <dbReference type="ARBA" id="ARBA00022475"/>
    </source>
</evidence>
<keyword evidence="9 14" id="KW-0472">Membrane</keyword>
<keyword evidence="10 14" id="KW-0046">Antibiotic resistance</keyword>
<dbReference type="HOGENOM" id="CLU_060296_1_2_6"/>
<organism evidence="15 16">
    <name type="scientific">Thioalkalivibrio nitratireducens (strain DSM 14787 / UNIQEM 213 / ALEN2)</name>
    <dbReference type="NCBI Taxonomy" id="1255043"/>
    <lineage>
        <taxon>Bacteria</taxon>
        <taxon>Pseudomonadati</taxon>
        <taxon>Pseudomonadota</taxon>
        <taxon>Gammaproteobacteria</taxon>
        <taxon>Chromatiales</taxon>
        <taxon>Ectothiorhodospiraceae</taxon>
        <taxon>Thioalkalivibrio</taxon>
    </lineage>
</organism>
<evidence type="ECO:0000256" key="6">
    <source>
        <dbReference type="ARBA" id="ARBA00022692"/>
    </source>
</evidence>
<feature type="transmembrane region" description="Helical" evidence="14">
    <location>
        <begin position="128"/>
        <end position="147"/>
    </location>
</feature>
<evidence type="ECO:0000256" key="10">
    <source>
        <dbReference type="ARBA" id="ARBA00023251"/>
    </source>
</evidence>